<reference evidence="2" key="2">
    <citation type="submission" date="2021-02" db="EMBL/GenBank/DDBJ databases">
        <authorList>
            <person name="Kimball J.A."/>
            <person name="Haas M.W."/>
            <person name="Macchietto M."/>
            <person name="Kono T."/>
            <person name="Duquette J."/>
            <person name="Shao M."/>
        </authorList>
    </citation>
    <scope>NUCLEOTIDE SEQUENCE</scope>
    <source>
        <tissue evidence="2">Fresh leaf tissue</tissue>
    </source>
</reference>
<evidence type="ECO:0000256" key="1">
    <source>
        <dbReference type="SAM" id="MobiDB-lite"/>
    </source>
</evidence>
<protein>
    <submittedName>
        <fullName evidence="2">Uncharacterized protein</fullName>
    </submittedName>
</protein>
<proteinExistence type="predicted"/>
<dbReference type="AlphaFoldDB" id="A0A8J5VI08"/>
<comment type="caution">
    <text evidence="2">The sequence shown here is derived from an EMBL/GenBank/DDBJ whole genome shotgun (WGS) entry which is preliminary data.</text>
</comment>
<keyword evidence="3" id="KW-1185">Reference proteome</keyword>
<dbReference type="Proteomes" id="UP000729402">
    <property type="component" value="Unassembled WGS sequence"/>
</dbReference>
<feature type="compositionally biased region" description="Basic and acidic residues" evidence="1">
    <location>
        <begin position="159"/>
        <end position="175"/>
    </location>
</feature>
<name>A0A8J5VI08_ZIZPA</name>
<reference evidence="2" key="1">
    <citation type="journal article" date="2021" name="bioRxiv">
        <title>Whole Genome Assembly and Annotation of Northern Wild Rice, Zizania palustris L., Supports a Whole Genome Duplication in the Zizania Genus.</title>
        <authorList>
            <person name="Haas M."/>
            <person name="Kono T."/>
            <person name="Macchietto M."/>
            <person name="Millas R."/>
            <person name="McGilp L."/>
            <person name="Shao M."/>
            <person name="Duquette J."/>
            <person name="Hirsch C.N."/>
            <person name="Kimball J."/>
        </authorList>
    </citation>
    <scope>NUCLEOTIDE SEQUENCE</scope>
    <source>
        <tissue evidence="2">Fresh leaf tissue</tissue>
    </source>
</reference>
<evidence type="ECO:0000313" key="3">
    <source>
        <dbReference type="Proteomes" id="UP000729402"/>
    </source>
</evidence>
<gene>
    <name evidence="2" type="ORF">GUJ93_ZPchr0008g13624</name>
</gene>
<accession>A0A8J5VI08</accession>
<sequence>MSPRPPRPFGSARSAWLRRRPPRPSPRLRCRLGPSADARTASEAPPPAPPSSAGALRRLHEPPAPAPLRLYLVSLAPSPAPAPLPTPLQLARALRRRPHRLRSPVACSALAPSPKRLTRTTVPEAPSLLLPTAARSSSLTDLASAGRVDAAGGCCGRGCSDDRSSQGWPREKEGQYEQYQKSDTLQHSTIFKKRVVPSSVDGQRCLEKEIESQEELQMQKS</sequence>
<dbReference type="EMBL" id="JAAALK010000290">
    <property type="protein sequence ID" value="KAG8048138.1"/>
    <property type="molecule type" value="Genomic_DNA"/>
</dbReference>
<feature type="compositionally biased region" description="Basic residues" evidence="1">
    <location>
        <begin position="16"/>
        <end position="30"/>
    </location>
</feature>
<organism evidence="2 3">
    <name type="scientific">Zizania palustris</name>
    <name type="common">Northern wild rice</name>
    <dbReference type="NCBI Taxonomy" id="103762"/>
    <lineage>
        <taxon>Eukaryota</taxon>
        <taxon>Viridiplantae</taxon>
        <taxon>Streptophyta</taxon>
        <taxon>Embryophyta</taxon>
        <taxon>Tracheophyta</taxon>
        <taxon>Spermatophyta</taxon>
        <taxon>Magnoliopsida</taxon>
        <taxon>Liliopsida</taxon>
        <taxon>Poales</taxon>
        <taxon>Poaceae</taxon>
        <taxon>BOP clade</taxon>
        <taxon>Oryzoideae</taxon>
        <taxon>Oryzeae</taxon>
        <taxon>Zizaniinae</taxon>
        <taxon>Zizania</taxon>
    </lineage>
</organism>
<evidence type="ECO:0000313" key="2">
    <source>
        <dbReference type="EMBL" id="KAG8048138.1"/>
    </source>
</evidence>
<feature type="region of interest" description="Disordered" evidence="1">
    <location>
        <begin position="158"/>
        <end position="181"/>
    </location>
</feature>
<feature type="region of interest" description="Disordered" evidence="1">
    <location>
        <begin position="1"/>
        <end position="61"/>
    </location>
</feature>